<keyword evidence="1" id="KW-0812">Transmembrane</keyword>
<organism evidence="2 3">
    <name type="scientific">Nocardioides jishulii</name>
    <dbReference type="NCBI Taxonomy" id="2575440"/>
    <lineage>
        <taxon>Bacteria</taxon>
        <taxon>Bacillati</taxon>
        <taxon>Actinomycetota</taxon>
        <taxon>Actinomycetes</taxon>
        <taxon>Propionibacteriales</taxon>
        <taxon>Nocardioidaceae</taxon>
        <taxon>Nocardioides</taxon>
    </lineage>
</organism>
<proteinExistence type="predicted"/>
<gene>
    <name evidence="2" type="ORF">FC770_13305</name>
</gene>
<dbReference type="RefSeq" id="WP_137066731.1">
    <property type="nucleotide sequence ID" value="NZ_CP040748.1"/>
</dbReference>
<feature type="transmembrane region" description="Helical" evidence="1">
    <location>
        <begin position="46"/>
        <end position="67"/>
    </location>
</feature>
<feature type="transmembrane region" description="Helical" evidence="1">
    <location>
        <begin position="133"/>
        <end position="157"/>
    </location>
</feature>
<dbReference type="OrthoDB" id="3577600at2"/>
<dbReference type="InterPro" id="IPR007403">
    <property type="entry name" value="DUF456"/>
</dbReference>
<comment type="caution">
    <text evidence="2">The sequence shown here is derived from an EMBL/GenBank/DDBJ whole genome shotgun (WGS) entry which is preliminary data.</text>
</comment>
<feature type="transmembrane region" description="Helical" evidence="1">
    <location>
        <begin position="87"/>
        <end position="112"/>
    </location>
</feature>
<name>A0A4U2YM99_9ACTN</name>
<keyword evidence="3" id="KW-1185">Reference proteome</keyword>
<evidence type="ECO:0000256" key="1">
    <source>
        <dbReference type="SAM" id="Phobius"/>
    </source>
</evidence>
<dbReference type="EMBL" id="SZPY01000003">
    <property type="protein sequence ID" value="TKI61725.1"/>
    <property type="molecule type" value="Genomic_DNA"/>
</dbReference>
<evidence type="ECO:0000313" key="2">
    <source>
        <dbReference type="EMBL" id="TKI61725.1"/>
    </source>
</evidence>
<evidence type="ECO:0000313" key="3">
    <source>
        <dbReference type="Proteomes" id="UP000307808"/>
    </source>
</evidence>
<dbReference type="Proteomes" id="UP000307808">
    <property type="component" value="Unassembled WGS sequence"/>
</dbReference>
<reference evidence="2 3" key="1">
    <citation type="submission" date="2019-04" db="EMBL/GenBank/DDBJ databases">
        <authorList>
            <person name="Dong K."/>
        </authorList>
    </citation>
    <scope>NUCLEOTIDE SEQUENCE [LARGE SCALE GENOMIC DNA]</scope>
    <source>
        <strain evidence="3">dk3543</strain>
    </source>
</reference>
<dbReference type="Pfam" id="PF04306">
    <property type="entry name" value="DUF456"/>
    <property type="match status" value="1"/>
</dbReference>
<protein>
    <submittedName>
        <fullName evidence="2">DUF456 domain-containing protein</fullName>
    </submittedName>
</protein>
<accession>A0A4U2YM99</accession>
<sequence>MTLTNVLVGAAIAIGLVGIVVPVLPGSLLVGGAVLAWAIVHDAPAAWVVFAVAATFLVAGTVVKFLVPGRRLQTAGVPSSTLWFGAALGIVGFFVVPVVGLFLGFPLGVYLAEYRRLGPERAWPATKGALRAVGLSILIELVAAVLAALTWGVGLVLV</sequence>
<keyword evidence="1" id="KW-0472">Membrane</keyword>
<feature type="transmembrane region" description="Helical" evidence="1">
    <location>
        <begin position="6"/>
        <end position="39"/>
    </location>
</feature>
<keyword evidence="1" id="KW-1133">Transmembrane helix</keyword>
<dbReference type="AlphaFoldDB" id="A0A4U2YM99"/>